<reference evidence="1" key="1">
    <citation type="submission" date="2019-05" db="EMBL/GenBank/DDBJ databases">
        <title>The de novo reference genome and transcriptome assemblies of the wild tomato species Solanum chilense.</title>
        <authorList>
            <person name="Stam R."/>
            <person name="Nosenko T."/>
            <person name="Hoerger A.C."/>
            <person name="Stephan W."/>
            <person name="Seidel M.A."/>
            <person name="Kuhn J.M.M."/>
            <person name="Haberer G."/>
            <person name="Tellier A."/>
        </authorList>
    </citation>
    <scope>NUCLEOTIDE SEQUENCE</scope>
    <source>
        <tissue evidence="1">Mature leaves</tissue>
    </source>
</reference>
<proteinExistence type="predicted"/>
<accession>A0A6N2AIH6</accession>
<organism evidence="1">
    <name type="scientific">Solanum chilense</name>
    <name type="common">Tomato</name>
    <name type="synonym">Lycopersicon chilense</name>
    <dbReference type="NCBI Taxonomy" id="4083"/>
    <lineage>
        <taxon>Eukaryota</taxon>
        <taxon>Viridiplantae</taxon>
        <taxon>Streptophyta</taxon>
        <taxon>Embryophyta</taxon>
        <taxon>Tracheophyta</taxon>
        <taxon>Spermatophyta</taxon>
        <taxon>Magnoliopsida</taxon>
        <taxon>eudicotyledons</taxon>
        <taxon>Gunneridae</taxon>
        <taxon>Pentapetalae</taxon>
        <taxon>asterids</taxon>
        <taxon>lamiids</taxon>
        <taxon>Solanales</taxon>
        <taxon>Solanaceae</taxon>
        <taxon>Solanoideae</taxon>
        <taxon>Solaneae</taxon>
        <taxon>Solanum</taxon>
        <taxon>Solanum subgen. Lycopersicon</taxon>
    </lineage>
</organism>
<dbReference type="EMBL" id="RXGB01035376">
    <property type="protein sequence ID" value="TMW80911.1"/>
    <property type="molecule type" value="Genomic_DNA"/>
</dbReference>
<dbReference type="AlphaFoldDB" id="A0A6N2AIH6"/>
<sequence>MACHARRCPTVCAAKGPCWHVTPNVIRPYVLSKGNHVIKYPMSSDCVLHKGDESIPTTYVVRLCVLSKGNDNIPCSTSSYHICCIRAMMAFDARRRPTIFTVLERRLRVMPDVVRPRLLPYGDDYMPHPMSFDRVCYPRAMMECHA</sequence>
<name>A0A6N2AIH6_SOLCI</name>
<comment type="caution">
    <text evidence="1">The sequence shown here is derived from an EMBL/GenBank/DDBJ whole genome shotgun (WGS) entry which is preliminary data.</text>
</comment>
<gene>
    <name evidence="1" type="ORF">EJD97_013775</name>
</gene>
<protein>
    <submittedName>
        <fullName evidence="1">Uncharacterized protein</fullName>
    </submittedName>
</protein>
<evidence type="ECO:0000313" key="1">
    <source>
        <dbReference type="EMBL" id="TMW80911.1"/>
    </source>
</evidence>